<feature type="compositionally biased region" description="Basic and acidic residues" evidence="1">
    <location>
        <begin position="127"/>
        <end position="145"/>
    </location>
</feature>
<comment type="caution">
    <text evidence="2">The sequence shown here is derived from an EMBL/GenBank/DDBJ whole genome shotgun (WGS) entry which is preliminary data.</text>
</comment>
<feature type="compositionally biased region" description="Low complexity" evidence="1">
    <location>
        <begin position="547"/>
        <end position="559"/>
    </location>
</feature>
<evidence type="ECO:0000256" key="1">
    <source>
        <dbReference type="SAM" id="MobiDB-lite"/>
    </source>
</evidence>
<gene>
    <name evidence="2" type="ORF">EHS24_006815</name>
</gene>
<organism evidence="2 3">
    <name type="scientific">Apiotrichum porosum</name>
    <dbReference type="NCBI Taxonomy" id="105984"/>
    <lineage>
        <taxon>Eukaryota</taxon>
        <taxon>Fungi</taxon>
        <taxon>Dikarya</taxon>
        <taxon>Basidiomycota</taxon>
        <taxon>Agaricomycotina</taxon>
        <taxon>Tremellomycetes</taxon>
        <taxon>Trichosporonales</taxon>
        <taxon>Trichosporonaceae</taxon>
        <taxon>Apiotrichum</taxon>
    </lineage>
</organism>
<feature type="region of interest" description="Disordered" evidence="1">
    <location>
        <begin position="683"/>
        <end position="731"/>
    </location>
</feature>
<feature type="compositionally biased region" description="Low complexity" evidence="1">
    <location>
        <begin position="499"/>
        <end position="511"/>
    </location>
</feature>
<dbReference type="GeneID" id="39591358"/>
<dbReference type="RefSeq" id="XP_028477108.1">
    <property type="nucleotide sequence ID" value="XM_028622216.1"/>
</dbReference>
<feature type="compositionally biased region" description="Polar residues" evidence="1">
    <location>
        <begin position="298"/>
        <end position="312"/>
    </location>
</feature>
<keyword evidence="3" id="KW-1185">Reference proteome</keyword>
<evidence type="ECO:0000313" key="2">
    <source>
        <dbReference type="EMBL" id="RSH83156.1"/>
    </source>
</evidence>
<feature type="region of interest" description="Disordered" evidence="1">
    <location>
        <begin position="109"/>
        <end position="255"/>
    </location>
</feature>
<reference evidence="2 3" key="1">
    <citation type="submission" date="2018-11" db="EMBL/GenBank/DDBJ databases">
        <title>Genome sequence of Apiotrichum porosum DSM 27194.</title>
        <authorList>
            <person name="Aliyu H."/>
            <person name="Gorte O."/>
            <person name="Ochsenreither K."/>
        </authorList>
    </citation>
    <scope>NUCLEOTIDE SEQUENCE [LARGE SCALE GENOMIC DNA]</scope>
    <source>
        <strain evidence="2 3">DSM 27194</strain>
    </source>
</reference>
<proteinExistence type="predicted"/>
<feature type="region of interest" description="Disordered" evidence="1">
    <location>
        <begin position="465"/>
        <end position="575"/>
    </location>
</feature>
<feature type="compositionally biased region" description="Polar residues" evidence="1">
    <location>
        <begin position="534"/>
        <end position="546"/>
    </location>
</feature>
<accession>A0A427XW76</accession>
<protein>
    <submittedName>
        <fullName evidence="2">Uncharacterized protein</fullName>
    </submittedName>
</protein>
<name>A0A427XW76_9TREE</name>
<dbReference type="AlphaFoldDB" id="A0A427XW76"/>
<feature type="compositionally biased region" description="Polar residues" evidence="1">
    <location>
        <begin position="212"/>
        <end position="236"/>
    </location>
</feature>
<dbReference type="EMBL" id="RSCE01000004">
    <property type="protein sequence ID" value="RSH83156.1"/>
    <property type="molecule type" value="Genomic_DNA"/>
</dbReference>
<feature type="compositionally biased region" description="Low complexity" evidence="1">
    <location>
        <begin position="237"/>
        <end position="255"/>
    </location>
</feature>
<dbReference type="Proteomes" id="UP000279236">
    <property type="component" value="Unassembled WGS sequence"/>
</dbReference>
<feature type="region of interest" description="Disordered" evidence="1">
    <location>
        <begin position="292"/>
        <end position="386"/>
    </location>
</feature>
<feature type="compositionally biased region" description="Low complexity" evidence="1">
    <location>
        <begin position="195"/>
        <end position="206"/>
    </location>
</feature>
<sequence length="731" mass="77884">MNDAFTHEHVPHHHLVPDPDDALMTTTMYQPFQYYHDQAAVGAPSYLGPPHGMHSDMADHTPVSHSPPPGSLPAVQVTHATPTKLRSRRMAGDHPQTLDVTVDTTSAYEHPGIAPVAKPSTMAPRSKLADDEEARRARKREMGRERQRRKRLRDKEKREAAKSSQQPLGGPLHDQGGHMGYGVPISNLGARDGSSSRPSFSGSTSSYEGIPSSASTTYSNLPPMSMTISPSQSFTMSGNSSAASYSDASSPANSFSPTLSAGFASDSSSWQEHTAVFGNLSLSGDATVRASKPRATSAGLSNVTSRRQSGQSGADFPFGHQDTRPSPAKRRKSEMEDGPGVGLGVVMSSDTEDNNWDRRRPASVPDGSVLDPSIRSRSATPPPFPDDVNVAGQVRLSPEGIYFANTVVQALTTSHWGAALNSKLGMTRDHVESMGQDIASTYERWRLAHGMSQVTLDPDTRAQVMAQTATQSPPPPSSPRSSSYATPAGQRVGDVPMESPSNSSTTSSVPNMALGPRSSSTTSLSTAAGMRFTQPGQAPETPQSKATTSSSNTSPINPTLQTPSSQRHGVFPPGDYQQWPVATAPQPPRLYDTTDWRGQYPNHSLSSPITGPAKDQPIPSAPSHMLQSPITVQPGFMAQEYNSAAGGPPRGHIPFTPATPVPQRGSNYSSGPGAVPMFYNPQMQHQQQHPHQQHPHPLATSTVQNSPPQPTGPPHGVAGDGDMFLSRGFAQ</sequence>
<evidence type="ECO:0000313" key="3">
    <source>
        <dbReference type="Proteomes" id="UP000279236"/>
    </source>
</evidence>